<keyword evidence="7" id="KW-0378">Hydrolase</keyword>
<feature type="non-terminal residue" evidence="10">
    <location>
        <position position="1"/>
    </location>
</feature>
<evidence type="ECO:0000256" key="6">
    <source>
        <dbReference type="ARBA" id="ARBA00022759"/>
    </source>
</evidence>
<accession>A0A6A4ZN38</accession>
<evidence type="ECO:0000256" key="4">
    <source>
        <dbReference type="ARBA" id="ARBA00022722"/>
    </source>
</evidence>
<evidence type="ECO:0000256" key="7">
    <source>
        <dbReference type="ARBA" id="ARBA00022801"/>
    </source>
</evidence>
<dbReference type="PANTHER" id="PTHR33064:SF37">
    <property type="entry name" value="RIBONUCLEASE H"/>
    <property type="match status" value="1"/>
</dbReference>
<dbReference type="InterPro" id="IPR000477">
    <property type="entry name" value="RT_dom"/>
</dbReference>
<evidence type="ECO:0000259" key="9">
    <source>
        <dbReference type="PROSITE" id="PS50878"/>
    </source>
</evidence>
<dbReference type="InterPro" id="IPR043128">
    <property type="entry name" value="Rev_trsase/Diguanyl_cyclase"/>
</dbReference>
<dbReference type="GO" id="GO:0004519">
    <property type="term" value="F:endonuclease activity"/>
    <property type="evidence" value="ECO:0007669"/>
    <property type="project" value="UniProtKB-KW"/>
</dbReference>
<keyword evidence="3" id="KW-0548">Nucleotidyltransferase</keyword>
<dbReference type="GO" id="GO:0004190">
    <property type="term" value="F:aspartic-type endopeptidase activity"/>
    <property type="evidence" value="ECO:0007669"/>
    <property type="project" value="UniProtKB-KW"/>
</dbReference>
<feature type="domain" description="Reverse transcriptase" evidence="9">
    <location>
        <begin position="1"/>
        <end position="59"/>
    </location>
</feature>
<evidence type="ECO:0000313" key="10">
    <source>
        <dbReference type="EMBL" id="KAF0717166.1"/>
    </source>
</evidence>
<dbReference type="SUPFAM" id="SSF56672">
    <property type="entry name" value="DNA/RNA polymerases"/>
    <property type="match status" value="1"/>
</dbReference>
<dbReference type="Gene3D" id="3.30.70.270">
    <property type="match status" value="1"/>
</dbReference>
<dbReference type="PANTHER" id="PTHR33064">
    <property type="entry name" value="POL PROTEIN"/>
    <property type="match status" value="1"/>
</dbReference>
<protein>
    <recommendedName>
        <fullName evidence="9">Reverse transcriptase domain-containing protein</fullName>
    </recommendedName>
</protein>
<evidence type="ECO:0000256" key="3">
    <source>
        <dbReference type="ARBA" id="ARBA00022695"/>
    </source>
</evidence>
<dbReference type="InterPro" id="IPR051320">
    <property type="entry name" value="Viral_Replic_Matur_Polypro"/>
</dbReference>
<name>A0A6A4ZN38_9STRA</name>
<reference evidence="10" key="1">
    <citation type="submission" date="2019-06" db="EMBL/GenBank/DDBJ databases">
        <title>Genomics analysis of Aphanomyces spp. identifies a new class of oomycete effector associated with host adaptation.</title>
        <authorList>
            <person name="Gaulin E."/>
        </authorList>
    </citation>
    <scope>NUCLEOTIDE SEQUENCE</scope>
    <source>
        <strain evidence="10">CBS 578.67</strain>
    </source>
</reference>
<keyword evidence="8" id="KW-0695">RNA-directed DNA polymerase</keyword>
<keyword evidence="1" id="KW-0645">Protease</keyword>
<dbReference type="PROSITE" id="PS50878">
    <property type="entry name" value="RT_POL"/>
    <property type="match status" value="1"/>
</dbReference>
<dbReference type="OrthoDB" id="121795at2759"/>
<keyword evidence="6" id="KW-0255">Endonuclease</keyword>
<keyword evidence="5" id="KW-0064">Aspartyl protease</keyword>
<gene>
    <name evidence="10" type="ORF">As57867_002454</name>
</gene>
<evidence type="ECO:0000256" key="1">
    <source>
        <dbReference type="ARBA" id="ARBA00022670"/>
    </source>
</evidence>
<dbReference type="EMBL" id="VJMH01000292">
    <property type="protein sequence ID" value="KAF0717166.1"/>
    <property type="molecule type" value="Genomic_DNA"/>
</dbReference>
<evidence type="ECO:0000256" key="2">
    <source>
        <dbReference type="ARBA" id="ARBA00022679"/>
    </source>
</evidence>
<dbReference type="Pfam" id="PF17917">
    <property type="entry name" value="RT_RNaseH"/>
    <property type="match status" value="1"/>
</dbReference>
<keyword evidence="4" id="KW-0540">Nuclease</keyword>
<comment type="caution">
    <text evidence="10">The sequence shown here is derived from an EMBL/GenBank/DDBJ whole genome shotgun (WGS) entry which is preliminary data.</text>
</comment>
<dbReference type="InterPro" id="IPR043502">
    <property type="entry name" value="DNA/RNA_pol_sf"/>
</dbReference>
<evidence type="ECO:0000256" key="8">
    <source>
        <dbReference type="ARBA" id="ARBA00022918"/>
    </source>
</evidence>
<evidence type="ECO:0000256" key="5">
    <source>
        <dbReference type="ARBA" id="ARBA00022750"/>
    </source>
</evidence>
<dbReference type="AlphaFoldDB" id="A0A6A4ZN38"/>
<dbReference type="CDD" id="cd09274">
    <property type="entry name" value="RNase_HI_RT_Ty3"/>
    <property type="match status" value="1"/>
</dbReference>
<keyword evidence="2" id="KW-0808">Transferase</keyword>
<dbReference type="InterPro" id="IPR041373">
    <property type="entry name" value="RT_RNaseH"/>
</dbReference>
<dbReference type="GO" id="GO:0003964">
    <property type="term" value="F:RNA-directed DNA polymerase activity"/>
    <property type="evidence" value="ECO:0007669"/>
    <property type="project" value="UniProtKB-KW"/>
</dbReference>
<sequence>LYHNLLAWIDDVLLFAKSIDEYLEKLETFLGLMQTHGLKLNPLKCRLYNTSVKWCGRVISGQGVKHDPARVEALQGIPYPTNAGQLQQFLTPDQAVDESLKGKGRKKRVAAGVLVDLSPDERESYPHEDATMCLLTDASDEGWSIIVTQVHDFNETIPIDEQEHEMLTCQSGLFTGAQQRWSVIEKEAYPIARACSRLNYLLMRPKGFRMYCDHKNLIHVFAPDVEWKAHTRGKLSRWADIISEYRYVIEHIEGERNVWADMMSRWEVEDESIHLPEASPWTTDEPARAHLLRANRQRQPQKSVIPREVLRPVDADDFIWPSMAEILAAQAMTAEKPPGKASGRTQNHPKVDLTKSAFVDALEGAKRHLESLHKEIRDARQKKTWRDIAKQNNRRVDLEVQEGDYVLWSRVDERKYPKLAVTWLGPYRVTEVLDCSCMIEHLLSHEVREAHNSRLKLYAESSYMVDPRTHLRARNDALRQAKLDQFQRQEQEATKHATQLTELLGLKTTFKLEVKADGMRLRDQVKQKDLLLVENHALHNNKYVVADRAKATWGVESASCAC</sequence>
<organism evidence="10">
    <name type="scientific">Aphanomyces stellatus</name>
    <dbReference type="NCBI Taxonomy" id="120398"/>
    <lineage>
        <taxon>Eukaryota</taxon>
        <taxon>Sar</taxon>
        <taxon>Stramenopiles</taxon>
        <taxon>Oomycota</taxon>
        <taxon>Saprolegniomycetes</taxon>
        <taxon>Saprolegniales</taxon>
        <taxon>Verrucalvaceae</taxon>
        <taxon>Aphanomyces</taxon>
    </lineage>
</organism>
<proteinExistence type="predicted"/>
<dbReference type="GO" id="GO:0006508">
    <property type="term" value="P:proteolysis"/>
    <property type="evidence" value="ECO:0007669"/>
    <property type="project" value="UniProtKB-KW"/>
</dbReference>